<proteinExistence type="predicted"/>
<evidence type="ECO:0000313" key="1">
    <source>
        <dbReference type="EMBL" id="CAD0362436.1"/>
    </source>
</evidence>
<protein>
    <submittedName>
        <fullName evidence="1">Uncharacterized protein</fullName>
    </submittedName>
</protein>
<gene>
    <name evidence="1" type="ORF">CFBP8129_45450</name>
</gene>
<sequence length="205" mass="22193">MRQGNFVHQVAMSFSLDPYHQACSAIDPSSEERHGLPKRGYLLMVAANSGATPAWQCRYAGTAVQIRQAWSSDPNLSMEAGVDSARLCQWFDGLVSSAVPASRVSTDMFADLVAHLRWDAKALERGRRDPLTLALASNGALHAEGSTLSLDTNNLPAVEMRLGWLLATSKGAPGPKFTLESQASLSRLCLKLCRLHAMTIELAGR</sequence>
<geneLocation type="plasmid" evidence="1">
    <name>CFBP8129_p211</name>
</geneLocation>
<dbReference type="EMBL" id="LR828254">
    <property type="protein sequence ID" value="CAD0362432.1"/>
    <property type="molecule type" value="Genomic_DNA"/>
</dbReference>
<name>A0A0G8L426_9XANT</name>
<accession>A0A0G8L426</accession>
<dbReference type="EMBL" id="LR828254">
    <property type="protein sequence ID" value="CAD0362436.1"/>
    <property type="molecule type" value="Genomic_DNA"/>
</dbReference>
<dbReference type="AlphaFoldDB" id="A0A0G8L426"/>
<organism evidence="1">
    <name type="scientific">Xanthomonas hortorum pv. gardneri</name>
    <dbReference type="NCBI Taxonomy" id="2754056"/>
    <lineage>
        <taxon>Bacteria</taxon>
        <taxon>Pseudomonadati</taxon>
        <taxon>Pseudomonadota</taxon>
        <taxon>Gammaproteobacteria</taxon>
        <taxon>Lysobacterales</taxon>
        <taxon>Lysobacteraceae</taxon>
        <taxon>Xanthomonas</taxon>
    </lineage>
</organism>
<reference evidence="1" key="1">
    <citation type="submission" date="2020-07" db="EMBL/GenBank/DDBJ databases">
        <authorList>
            <person name="Pothier F. J."/>
        </authorList>
    </citation>
    <scope>NUCLEOTIDE SEQUENCE [LARGE SCALE GENOMIC DNA]</scope>
    <source>
        <plasmid evidence="1">CFBP8129_p211</plasmid>
    </source>
</reference>
<keyword evidence="1" id="KW-0614">Plasmid</keyword>